<protein>
    <submittedName>
        <fullName evidence="1">Uncharacterized protein</fullName>
    </submittedName>
</protein>
<evidence type="ECO:0000313" key="2">
    <source>
        <dbReference type="Proteomes" id="UP001328107"/>
    </source>
</evidence>
<organism evidence="1 2">
    <name type="scientific">Pristionchus mayeri</name>
    <dbReference type="NCBI Taxonomy" id="1317129"/>
    <lineage>
        <taxon>Eukaryota</taxon>
        <taxon>Metazoa</taxon>
        <taxon>Ecdysozoa</taxon>
        <taxon>Nematoda</taxon>
        <taxon>Chromadorea</taxon>
        <taxon>Rhabditida</taxon>
        <taxon>Rhabditina</taxon>
        <taxon>Diplogasteromorpha</taxon>
        <taxon>Diplogasteroidea</taxon>
        <taxon>Neodiplogasteridae</taxon>
        <taxon>Pristionchus</taxon>
    </lineage>
</organism>
<evidence type="ECO:0000313" key="1">
    <source>
        <dbReference type="EMBL" id="GMR57454.1"/>
    </source>
</evidence>
<keyword evidence="2" id="KW-1185">Reference proteome</keyword>
<accession>A0AAN5D6Q8</accession>
<comment type="caution">
    <text evidence="1">The sequence shown here is derived from an EMBL/GenBank/DDBJ whole genome shotgun (WGS) entry which is preliminary data.</text>
</comment>
<proteinExistence type="predicted"/>
<dbReference type="Proteomes" id="UP001328107">
    <property type="component" value="Unassembled WGS sequence"/>
</dbReference>
<feature type="non-terminal residue" evidence="1">
    <location>
        <position position="104"/>
    </location>
</feature>
<gene>
    <name evidence="1" type="ORF">PMAYCL1PPCAC_27649</name>
</gene>
<feature type="non-terminal residue" evidence="1">
    <location>
        <position position="1"/>
    </location>
</feature>
<sequence>DHHSATHAVFIIERQRVKYGIDLALGFDLPVEINPAWFDERPDLPTLSCDNSTCFGYTIVRGTASKLTQRRYNKAPIHGSSFNITFCPKQEIVEVKESDEYPDE</sequence>
<reference evidence="2" key="1">
    <citation type="submission" date="2022-10" db="EMBL/GenBank/DDBJ databases">
        <title>Genome assembly of Pristionchus species.</title>
        <authorList>
            <person name="Yoshida K."/>
            <person name="Sommer R.J."/>
        </authorList>
    </citation>
    <scope>NUCLEOTIDE SEQUENCE [LARGE SCALE GENOMIC DNA]</scope>
    <source>
        <strain evidence="2">RS5460</strain>
    </source>
</reference>
<name>A0AAN5D6Q8_9BILA</name>
<dbReference type="AlphaFoldDB" id="A0AAN5D6Q8"/>
<dbReference type="EMBL" id="BTRK01000006">
    <property type="protein sequence ID" value="GMR57454.1"/>
    <property type="molecule type" value="Genomic_DNA"/>
</dbReference>